<protein>
    <submittedName>
        <fullName evidence="1">Uncharacterized protein</fullName>
    </submittedName>
</protein>
<gene>
    <name evidence="1" type="primary">ORF24765</name>
</gene>
<sequence>LHSGHHSCDTSRLDNSIAYSAYKRSSSNIMEQAHPLKPLNSNNNRASHNHQNMGALIIIDSASSDV</sequence>
<dbReference type="AlphaFoldDB" id="A0A0B6YGA3"/>
<evidence type="ECO:0000313" key="1">
    <source>
        <dbReference type="EMBL" id="CEK55263.1"/>
    </source>
</evidence>
<feature type="non-terminal residue" evidence="1">
    <location>
        <position position="1"/>
    </location>
</feature>
<accession>A0A0B6YGA3</accession>
<proteinExistence type="predicted"/>
<dbReference type="EMBL" id="HACG01008398">
    <property type="protein sequence ID" value="CEK55263.1"/>
    <property type="molecule type" value="Transcribed_RNA"/>
</dbReference>
<name>A0A0B6YGA3_9EUPU</name>
<reference evidence="1" key="1">
    <citation type="submission" date="2014-12" db="EMBL/GenBank/DDBJ databases">
        <title>Insight into the proteome of Arion vulgaris.</title>
        <authorList>
            <person name="Aradska J."/>
            <person name="Bulat T."/>
            <person name="Smidak R."/>
            <person name="Sarate P."/>
            <person name="Gangsoo J."/>
            <person name="Sialana F."/>
            <person name="Bilban M."/>
            <person name="Lubec G."/>
        </authorList>
    </citation>
    <scope>NUCLEOTIDE SEQUENCE</scope>
    <source>
        <tissue evidence="1">Skin</tissue>
    </source>
</reference>
<organism evidence="1">
    <name type="scientific">Arion vulgaris</name>
    <dbReference type="NCBI Taxonomy" id="1028688"/>
    <lineage>
        <taxon>Eukaryota</taxon>
        <taxon>Metazoa</taxon>
        <taxon>Spiralia</taxon>
        <taxon>Lophotrochozoa</taxon>
        <taxon>Mollusca</taxon>
        <taxon>Gastropoda</taxon>
        <taxon>Heterobranchia</taxon>
        <taxon>Euthyneura</taxon>
        <taxon>Panpulmonata</taxon>
        <taxon>Eupulmonata</taxon>
        <taxon>Stylommatophora</taxon>
        <taxon>Helicina</taxon>
        <taxon>Arionoidea</taxon>
        <taxon>Arionidae</taxon>
        <taxon>Arion</taxon>
    </lineage>
</organism>